<evidence type="ECO:0000313" key="6">
    <source>
        <dbReference type="EMBL" id="PWN32698.1"/>
    </source>
</evidence>
<dbReference type="STRING" id="1280837.A0A316V6N7"/>
<keyword evidence="4" id="KW-0472">Membrane</keyword>
<dbReference type="EMBL" id="KZ819605">
    <property type="protein sequence ID" value="PWN32698.1"/>
    <property type="molecule type" value="Genomic_DNA"/>
</dbReference>
<protein>
    <recommendedName>
        <fullName evidence="2">alpha-galactosidase</fullName>
        <ecNumber evidence="2">3.2.1.22</ecNumber>
    </recommendedName>
</protein>
<feature type="region of interest" description="Disordered" evidence="3">
    <location>
        <begin position="62"/>
        <end position="86"/>
    </location>
</feature>
<dbReference type="GeneID" id="37024635"/>
<proteinExistence type="predicted"/>
<keyword evidence="4" id="KW-0812">Transmembrane</keyword>
<dbReference type="AlphaFoldDB" id="A0A316V6N7"/>
<evidence type="ECO:0000256" key="2">
    <source>
        <dbReference type="ARBA" id="ARBA00012755"/>
    </source>
</evidence>
<name>A0A316V6N7_9BASI</name>
<dbReference type="Proteomes" id="UP000245771">
    <property type="component" value="Unassembled WGS sequence"/>
</dbReference>
<dbReference type="GO" id="GO:0004557">
    <property type="term" value="F:alpha-galactosidase activity"/>
    <property type="evidence" value="ECO:0007669"/>
    <property type="project" value="UniProtKB-EC"/>
</dbReference>
<dbReference type="EC" id="3.2.1.22" evidence="2"/>
<keyword evidence="7" id="KW-1185">Reference proteome</keyword>
<evidence type="ECO:0000256" key="3">
    <source>
        <dbReference type="SAM" id="MobiDB-lite"/>
    </source>
</evidence>
<comment type="catalytic activity">
    <reaction evidence="1">
        <text>Hydrolysis of terminal, non-reducing alpha-D-galactose residues in alpha-D-galactosides, including galactose oligosaccharides, galactomannans and galactolipids.</text>
        <dbReference type="EC" id="3.2.1.22"/>
    </reaction>
</comment>
<dbReference type="PANTHER" id="PTHR35273:SF2">
    <property type="entry name" value="ALPHA-GALACTOSIDASE"/>
    <property type="match status" value="1"/>
</dbReference>
<dbReference type="Gene3D" id="3.20.20.70">
    <property type="entry name" value="Aldolase class I"/>
    <property type="match status" value="1"/>
</dbReference>
<keyword evidence="4" id="KW-1133">Transmembrane helix</keyword>
<evidence type="ECO:0000259" key="5">
    <source>
        <dbReference type="Pfam" id="PF03537"/>
    </source>
</evidence>
<dbReference type="InterPro" id="IPR013785">
    <property type="entry name" value="Aldolase_TIM"/>
</dbReference>
<dbReference type="PANTHER" id="PTHR35273">
    <property type="entry name" value="ALPHA-1,4 POLYGALACTOSAMINIDASE, PUTATIVE (AFU_ORTHOLOGUE AFUA_3G07890)-RELATED"/>
    <property type="match status" value="1"/>
</dbReference>
<gene>
    <name evidence="6" type="ORF">FA14DRAFT_76940</name>
</gene>
<dbReference type="RefSeq" id="XP_025353000.1">
    <property type="nucleotide sequence ID" value="XM_025502854.1"/>
</dbReference>
<dbReference type="SUPFAM" id="SSF51445">
    <property type="entry name" value="(Trans)glycosidases"/>
    <property type="match status" value="1"/>
</dbReference>
<organism evidence="6 7">
    <name type="scientific">Meira miltonrushii</name>
    <dbReference type="NCBI Taxonomy" id="1280837"/>
    <lineage>
        <taxon>Eukaryota</taxon>
        <taxon>Fungi</taxon>
        <taxon>Dikarya</taxon>
        <taxon>Basidiomycota</taxon>
        <taxon>Ustilaginomycotina</taxon>
        <taxon>Exobasidiomycetes</taxon>
        <taxon>Exobasidiales</taxon>
        <taxon>Brachybasidiaceae</taxon>
        <taxon>Meira</taxon>
    </lineage>
</organism>
<evidence type="ECO:0000256" key="1">
    <source>
        <dbReference type="ARBA" id="ARBA00001255"/>
    </source>
</evidence>
<dbReference type="InterPro" id="IPR017853">
    <property type="entry name" value="GH"/>
</dbReference>
<sequence length="336" mass="36633">MSDIETHKASSLEEEGRVNYDHIAGKQKTSRRKYIFAGLGLLLLILIGLGIGLGVGLTHKNDDADDSGSSESSSDPSGPVLSNNSSTNSSIWQPAAGISWNYLLLSPPLTNATNGTQAIGLDLFDVQTEIVQGLQQNGAKVICYFSAGSYENWRPDQAQFQPDDLGKSLKGWKGERWLNVSSPNVHKIMEARMDLAVQKHCDAIDPDNVDGYDNDNGLGLTETDAINYLSFLSTSAHSRGLAIGLKNAGGIVDNVVDVFQFSVQEQCEQTKECEQYTPFITQNKPVFHVEYPKGDKTNNNADVSATQKQIICNDSTAKGFSTIMKNMNLDSWIESC</sequence>
<dbReference type="InterPro" id="IPR004352">
    <property type="entry name" value="GH114_TIM-barrel"/>
</dbReference>
<evidence type="ECO:0000313" key="7">
    <source>
        <dbReference type="Proteomes" id="UP000245771"/>
    </source>
</evidence>
<accession>A0A316V6N7</accession>
<dbReference type="InParanoid" id="A0A316V6N7"/>
<feature type="domain" description="Glycoside-hydrolase family GH114 TIM-barrel" evidence="5">
    <location>
        <begin position="99"/>
        <end position="332"/>
    </location>
</feature>
<evidence type="ECO:0000256" key="4">
    <source>
        <dbReference type="SAM" id="Phobius"/>
    </source>
</evidence>
<feature type="transmembrane region" description="Helical" evidence="4">
    <location>
        <begin position="34"/>
        <end position="57"/>
    </location>
</feature>
<reference evidence="6 7" key="1">
    <citation type="journal article" date="2018" name="Mol. Biol. Evol.">
        <title>Broad Genomic Sampling Reveals a Smut Pathogenic Ancestry of the Fungal Clade Ustilaginomycotina.</title>
        <authorList>
            <person name="Kijpornyongpan T."/>
            <person name="Mondo S.J."/>
            <person name="Barry K."/>
            <person name="Sandor L."/>
            <person name="Lee J."/>
            <person name="Lipzen A."/>
            <person name="Pangilinan J."/>
            <person name="LaButti K."/>
            <person name="Hainaut M."/>
            <person name="Henrissat B."/>
            <person name="Grigoriev I.V."/>
            <person name="Spatafora J.W."/>
            <person name="Aime M.C."/>
        </authorList>
    </citation>
    <scope>NUCLEOTIDE SEQUENCE [LARGE SCALE GENOMIC DNA]</scope>
    <source>
        <strain evidence="6 7">MCA 3882</strain>
    </source>
</reference>
<dbReference type="OrthoDB" id="2108802at2759"/>
<dbReference type="Pfam" id="PF03537">
    <property type="entry name" value="Glyco_hydro_114"/>
    <property type="match status" value="1"/>
</dbReference>